<evidence type="ECO:0000313" key="4">
    <source>
        <dbReference type="EMBL" id="MTE12465.1"/>
    </source>
</evidence>
<dbReference type="SUPFAM" id="SSF53474">
    <property type="entry name" value="alpha/beta-Hydrolases"/>
    <property type="match status" value="1"/>
</dbReference>
<reference evidence="4 5" key="1">
    <citation type="submission" date="2019-11" db="EMBL/GenBank/DDBJ databases">
        <title>Nocardia sp. nov. CT2-14 isolated from soil.</title>
        <authorList>
            <person name="Kanchanasin P."/>
            <person name="Tanasupawat S."/>
            <person name="Yuki M."/>
            <person name="Kudo T."/>
        </authorList>
    </citation>
    <scope>NUCLEOTIDE SEQUENCE [LARGE SCALE GENOMIC DNA]</scope>
    <source>
        <strain evidence="4 5">CT2-14</strain>
    </source>
</reference>
<feature type="compositionally biased region" description="Low complexity" evidence="3">
    <location>
        <begin position="214"/>
        <end position="226"/>
    </location>
</feature>
<organism evidence="4 5">
    <name type="scientific">Nocardia aurantiaca</name>
    <dbReference type="NCBI Taxonomy" id="2675850"/>
    <lineage>
        <taxon>Bacteria</taxon>
        <taxon>Bacillati</taxon>
        <taxon>Actinomycetota</taxon>
        <taxon>Actinomycetes</taxon>
        <taxon>Mycobacteriales</taxon>
        <taxon>Nocardiaceae</taxon>
        <taxon>Nocardia</taxon>
    </lineage>
</organism>
<feature type="region of interest" description="Disordered" evidence="3">
    <location>
        <begin position="174"/>
        <end position="228"/>
    </location>
</feature>
<keyword evidence="5" id="KW-1185">Reference proteome</keyword>
<proteinExistence type="predicted"/>
<name>A0A6I3KVI6_9NOCA</name>
<keyword evidence="1" id="KW-0732">Signal</keyword>
<dbReference type="GO" id="GO:0016787">
    <property type="term" value="F:hydrolase activity"/>
    <property type="evidence" value="ECO:0007669"/>
    <property type="project" value="UniProtKB-KW"/>
</dbReference>
<dbReference type="PANTHER" id="PTHR43037">
    <property type="entry name" value="UNNAMED PRODUCT-RELATED"/>
    <property type="match status" value="1"/>
</dbReference>
<dbReference type="Proteomes" id="UP000432464">
    <property type="component" value="Unassembled WGS sequence"/>
</dbReference>
<dbReference type="InterPro" id="IPR029058">
    <property type="entry name" value="AB_hydrolase_fold"/>
</dbReference>
<evidence type="ECO:0000256" key="3">
    <source>
        <dbReference type="SAM" id="MobiDB-lite"/>
    </source>
</evidence>
<dbReference type="PANTHER" id="PTHR43037:SF5">
    <property type="entry name" value="FERULOYL ESTERASE"/>
    <property type="match status" value="1"/>
</dbReference>
<dbReference type="InterPro" id="IPR050955">
    <property type="entry name" value="Plant_Biomass_Hydrol_Est"/>
</dbReference>
<evidence type="ECO:0000313" key="5">
    <source>
        <dbReference type="Proteomes" id="UP000432464"/>
    </source>
</evidence>
<keyword evidence="2" id="KW-0378">Hydrolase</keyword>
<evidence type="ECO:0000256" key="1">
    <source>
        <dbReference type="ARBA" id="ARBA00022729"/>
    </source>
</evidence>
<protein>
    <recommendedName>
        <fullName evidence="6">Polyhydroxybutyrate depolymerase</fullName>
    </recommendedName>
</protein>
<dbReference type="Gene3D" id="3.40.50.1820">
    <property type="entry name" value="alpha/beta hydrolase"/>
    <property type="match status" value="1"/>
</dbReference>
<gene>
    <name evidence="4" type="ORF">GLP40_06680</name>
</gene>
<dbReference type="AlphaFoldDB" id="A0A6I3KVI6"/>
<dbReference type="EMBL" id="WMBB01000003">
    <property type="protein sequence ID" value="MTE12465.1"/>
    <property type="molecule type" value="Genomic_DNA"/>
</dbReference>
<evidence type="ECO:0000256" key="2">
    <source>
        <dbReference type="ARBA" id="ARBA00022801"/>
    </source>
</evidence>
<sequence>MATELIEGVLRIDGLNRTFGVRPPNRANAPLVLALHGNQGPSTTERLMYDWTSFARYADEWGIGVVYPDGWGGCWADGRGVTTADEEGVDDVAFLRAVIDWCAERFDTRGDCAVVTGISNGAFMSHRMALEAGDRVAVFAAVAGGLPEALTGIRPGYAVSAMLINGDADPVVPIAGGHSRRTGPNGESLGRTRGLAESAQHWRELDGCTGPGETVTTDRSSRTTVSHGIGGTVVSEWTVFGGGHTWPGTPVPERWAGSPGSAVSLEFDAAEQIWRFAEPLLLPAAARAHGRGRIDGSHERP</sequence>
<dbReference type="RefSeq" id="WP_154786985.1">
    <property type="nucleotide sequence ID" value="NZ_WMBB01000003.1"/>
</dbReference>
<accession>A0A6I3KVI6</accession>
<evidence type="ECO:0008006" key="6">
    <source>
        <dbReference type="Google" id="ProtNLM"/>
    </source>
</evidence>
<comment type="caution">
    <text evidence="4">The sequence shown here is derived from an EMBL/GenBank/DDBJ whole genome shotgun (WGS) entry which is preliminary data.</text>
</comment>